<organism evidence="6 7">
    <name type="scientific">Pollutimonas nitritireducens</name>
    <dbReference type="NCBI Taxonomy" id="2045209"/>
    <lineage>
        <taxon>Bacteria</taxon>
        <taxon>Pseudomonadati</taxon>
        <taxon>Pseudomonadota</taxon>
        <taxon>Betaproteobacteria</taxon>
        <taxon>Burkholderiales</taxon>
        <taxon>Alcaligenaceae</taxon>
        <taxon>Pollutimonas</taxon>
    </lineage>
</organism>
<dbReference type="GO" id="GO:0015074">
    <property type="term" value="P:DNA integration"/>
    <property type="evidence" value="ECO:0007669"/>
    <property type="project" value="UniProtKB-KW"/>
</dbReference>
<dbReference type="SUPFAM" id="SSF56349">
    <property type="entry name" value="DNA breaking-rejoining enzymes"/>
    <property type="match status" value="1"/>
</dbReference>
<dbReference type="GO" id="GO:0003677">
    <property type="term" value="F:DNA binding"/>
    <property type="evidence" value="ECO:0007669"/>
    <property type="project" value="UniProtKB-KW"/>
</dbReference>
<dbReference type="AlphaFoldDB" id="A0A2N4UJN9"/>
<comment type="caution">
    <text evidence="6">The sequence shown here is derived from an EMBL/GenBank/DDBJ whole genome shotgun (WGS) entry which is preliminary data.</text>
</comment>
<dbReference type="InterPro" id="IPR011010">
    <property type="entry name" value="DNA_brk_join_enz"/>
</dbReference>
<keyword evidence="7" id="KW-1185">Reference proteome</keyword>
<dbReference type="Gene3D" id="1.10.443.10">
    <property type="entry name" value="Intergrase catalytic core"/>
    <property type="match status" value="1"/>
</dbReference>
<keyword evidence="4" id="KW-0233">DNA recombination</keyword>
<proteinExistence type="inferred from homology"/>
<dbReference type="OrthoDB" id="9784724at2"/>
<evidence type="ECO:0000256" key="3">
    <source>
        <dbReference type="ARBA" id="ARBA00023125"/>
    </source>
</evidence>
<dbReference type="GO" id="GO:0006310">
    <property type="term" value="P:DNA recombination"/>
    <property type="evidence" value="ECO:0007669"/>
    <property type="project" value="UniProtKB-KW"/>
</dbReference>
<comment type="similarity">
    <text evidence="1">Belongs to the 'phage' integrase family.</text>
</comment>
<keyword evidence="3" id="KW-0238">DNA-binding</keyword>
<dbReference type="Pfam" id="PF20172">
    <property type="entry name" value="DUF6538"/>
    <property type="match status" value="1"/>
</dbReference>
<evidence type="ECO:0000313" key="6">
    <source>
        <dbReference type="EMBL" id="PLC55244.1"/>
    </source>
</evidence>
<dbReference type="PANTHER" id="PTHR30349:SF41">
    <property type="entry name" value="INTEGRASE_RECOMBINASE PROTEIN MJ0367-RELATED"/>
    <property type="match status" value="1"/>
</dbReference>
<name>A0A2N4UJN9_9BURK</name>
<evidence type="ECO:0000256" key="4">
    <source>
        <dbReference type="ARBA" id="ARBA00023172"/>
    </source>
</evidence>
<evidence type="ECO:0000313" key="7">
    <source>
        <dbReference type="Proteomes" id="UP000234328"/>
    </source>
</evidence>
<dbReference type="PANTHER" id="PTHR30349">
    <property type="entry name" value="PHAGE INTEGRASE-RELATED"/>
    <property type="match status" value="1"/>
</dbReference>
<dbReference type="InterPro" id="IPR046668">
    <property type="entry name" value="DUF6538"/>
</dbReference>
<reference evidence="6 7" key="1">
    <citation type="submission" date="2017-10" db="EMBL/GenBank/DDBJ databases">
        <title>Two draft genome sequences of Pusillimonas sp. strains isolated from a nitrate- and radionuclide-contaminated groundwater in Russia.</title>
        <authorList>
            <person name="Grouzdev D.S."/>
            <person name="Tourova T.P."/>
            <person name="Goeva M.A."/>
            <person name="Babich T.L."/>
            <person name="Sokolova D.S."/>
            <person name="Abdullin R."/>
            <person name="Poltaraus A.B."/>
            <person name="Toshchakov S.V."/>
            <person name="Nazina T.N."/>
        </authorList>
    </citation>
    <scope>NUCLEOTIDE SEQUENCE [LARGE SCALE GENOMIC DNA]</scope>
    <source>
        <strain evidence="6 7">JR1/69-2-13</strain>
    </source>
</reference>
<keyword evidence="2" id="KW-0229">DNA integration</keyword>
<dbReference type="InterPro" id="IPR050090">
    <property type="entry name" value="Tyrosine_recombinase_XerCD"/>
</dbReference>
<accession>A0A2N4UJN9</accession>
<protein>
    <submittedName>
        <fullName evidence="6">Integrase</fullName>
    </submittedName>
</protein>
<dbReference type="EMBL" id="PDNV01000002">
    <property type="protein sequence ID" value="PLC55244.1"/>
    <property type="molecule type" value="Genomic_DNA"/>
</dbReference>
<evidence type="ECO:0000256" key="2">
    <source>
        <dbReference type="ARBA" id="ARBA00022908"/>
    </source>
</evidence>
<feature type="domain" description="DUF6538" evidence="5">
    <location>
        <begin position="35"/>
        <end position="88"/>
    </location>
</feature>
<sequence>MVQKRVQKAVQTAKKEGNAAMDEITMPQFMSKNPRGTGYQFRRGVPADVRTSIGKREFKLALGGNFQVASQRCRELAVETDRQIAAARASNTSQPVVTGEARQASAPNVLLTEVHEIDSDFIAKLHTTVIEQVRHGDKNQRYRGREAINVPEKLQEIERIRNWAAMARNGDKIAVEGWSGMLTSTLKRNGYQLAQALRGSQEERMLLIEYASAYRDALDTLESEYLGKNSPAAFSGMTLKRPALEPAPTQDVLRLSAAINEFLANLPPEKRSVNEKHGFVLPAFLEVVGDMPITELRQSHVKDFLLTVQKLPPRWSELRKRDNKSIRLLASQEWPETLALSTYEGTYCSSLRTFIKRGVADWQDVGFPTALTTNISYLGSRTKVERKQRALRTHEIQSIFFNSRMEKIVRSPEKVHKFWLLAIELYTGARVREICQLNPQYDWGEKNGIWWLRITDEVGAKSDPDVIKSVKTGKPRTIPMHAELVRIGLPGYLESLRKKGARRLFPSWAPTQGDAGAAPGKWVANYLRSIGIHGVANELGNAVRGSHTFRHTLLTHGRKNSVNLRCISGHHEKSDNEVADGYEDETMLLKLADMVVRLKELNYGVMLPVPAGPAGSLAK</sequence>
<evidence type="ECO:0000256" key="1">
    <source>
        <dbReference type="ARBA" id="ARBA00008857"/>
    </source>
</evidence>
<evidence type="ECO:0000259" key="5">
    <source>
        <dbReference type="Pfam" id="PF20172"/>
    </source>
</evidence>
<gene>
    <name evidence="6" type="ORF">CR155_03285</name>
</gene>
<dbReference type="InterPro" id="IPR013762">
    <property type="entry name" value="Integrase-like_cat_sf"/>
</dbReference>
<dbReference type="Proteomes" id="UP000234328">
    <property type="component" value="Unassembled WGS sequence"/>
</dbReference>